<dbReference type="EC" id="3.6.1.1" evidence="2"/>
<reference evidence="9" key="1">
    <citation type="journal article" date="2018" name="Front. Microbiol.">
        <title>Genome-Based Analysis Reveals the Taxonomy and Diversity of the Family Idiomarinaceae.</title>
        <authorList>
            <person name="Liu Y."/>
            <person name="Lai Q."/>
            <person name="Shao Z."/>
        </authorList>
    </citation>
    <scope>NUCLEOTIDE SEQUENCE [LARGE SCALE GENOMIC DNA]</scope>
    <source>
        <strain evidence="9">AIS</strain>
    </source>
</reference>
<dbReference type="SUPFAM" id="SSF110849">
    <property type="entry name" value="ParB/Sulfiredoxin"/>
    <property type="match status" value="1"/>
</dbReference>
<dbReference type="SUPFAM" id="SSF50324">
    <property type="entry name" value="Inorganic pyrophosphatase"/>
    <property type="match status" value="1"/>
</dbReference>
<evidence type="ECO:0000313" key="9">
    <source>
        <dbReference type="Proteomes" id="UP000286934"/>
    </source>
</evidence>
<dbReference type="GO" id="GO:0004427">
    <property type="term" value="F:inorganic diphosphate phosphatase activity"/>
    <property type="evidence" value="ECO:0007669"/>
    <property type="project" value="UniProtKB-EC"/>
</dbReference>
<dbReference type="Proteomes" id="UP000286934">
    <property type="component" value="Unassembled WGS sequence"/>
</dbReference>
<keyword evidence="9" id="KW-1185">Reference proteome</keyword>
<accession>A0A432WUR6</accession>
<evidence type="ECO:0000256" key="1">
    <source>
        <dbReference type="ARBA" id="ARBA00001946"/>
    </source>
</evidence>
<dbReference type="InterPro" id="IPR014956">
    <property type="entry name" value="ParBc_2"/>
</dbReference>
<evidence type="ECO:0000256" key="5">
    <source>
        <dbReference type="ARBA" id="ARBA00022842"/>
    </source>
</evidence>
<dbReference type="CDD" id="cd16390">
    <property type="entry name" value="ParB_N_Srx_like"/>
    <property type="match status" value="1"/>
</dbReference>
<dbReference type="GO" id="GO:0000287">
    <property type="term" value="F:magnesium ion binding"/>
    <property type="evidence" value="ECO:0007669"/>
    <property type="project" value="InterPro"/>
</dbReference>
<dbReference type="RefSeq" id="WP_126806799.1">
    <property type="nucleotide sequence ID" value="NZ_PIPP01000002.1"/>
</dbReference>
<feature type="signal peptide" evidence="7">
    <location>
        <begin position="1"/>
        <end position="23"/>
    </location>
</feature>
<dbReference type="PANTHER" id="PTHR10286">
    <property type="entry name" value="INORGANIC PYROPHOSPHATASE"/>
    <property type="match status" value="1"/>
</dbReference>
<name>A0A432WUR6_9GAMM</name>
<comment type="caution">
    <text evidence="8">The sequence shown here is derived from an EMBL/GenBank/DDBJ whole genome shotgun (WGS) entry which is preliminary data.</text>
</comment>
<dbReference type="AlphaFoldDB" id="A0A432WUR6"/>
<keyword evidence="3" id="KW-0479">Metal-binding</keyword>
<feature type="region of interest" description="Disordered" evidence="6">
    <location>
        <begin position="84"/>
        <end position="110"/>
    </location>
</feature>
<feature type="chain" id="PRO_5019128100" description="inorganic diphosphatase" evidence="7">
    <location>
        <begin position="24"/>
        <end position="506"/>
    </location>
</feature>
<keyword evidence="5" id="KW-0460">Magnesium</keyword>
<keyword evidence="4" id="KW-0378">Hydrolase</keyword>
<dbReference type="GO" id="GO:0005737">
    <property type="term" value="C:cytoplasm"/>
    <property type="evidence" value="ECO:0007669"/>
    <property type="project" value="InterPro"/>
</dbReference>
<comment type="cofactor">
    <cofactor evidence="1">
        <name>Mg(2+)</name>
        <dbReference type="ChEBI" id="CHEBI:18420"/>
    </cofactor>
</comment>
<evidence type="ECO:0000313" key="8">
    <source>
        <dbReference type="EMBL" id="RUO37504.1"/>
    </source>
</evidence>
<dbReference type="Pfam" id="PF00719">
    <property type="entry name" value="Pyrophosphatase"/>
    <property type="match status" value="1"/>
</dbReference>
<dbReference type="Gene3D" id="3.90.80.10">
    <property type="entry name" value="Inorganic pyrophosphatase"/>
    <property type="match status" value="1"/>
</dbReference>
<dbReference type="OrthoDB" id="323572at2"/>
<dbReference type="Gene3D" id="3.90.1530.10">
    <property type="entry name" value="Conserved hypothetical protein from pyrococcus furiosus pfu- 392566-001, ParB domain"/>
    <property type="match status" value="1"/>
</dbReference>
<dbReference type="PROSITE" id="PS00387">
    <property type="entry name" value="PPASE"/>
    <property type="match status" value="1"/>
</dbReference>
<dbReference type="InterPro" id="IPR008162">
    <property type="entry name" value="Pyrophosphatase"/>
</dbReference>
<evidence type="ECO:0000256" key="6">
    <source>
        <dbReference type="SAM" id="MobiDB-lite"/>
    </source>
</evidence>
<evidence type="ECO:0000256" key="7">
    <source>
        <dbReference type="SAM" id="SignalP"/>
    </source>
</evidence>
<evidence type="ECO:0000256" key="3">
    <source>
        <dbReference type="ARBA" id="ARBA00022723"/>
    </source>
</evidence>
<dbReference type="InterPro" id="IPR036649">
    <property type="entry name" value="Pyrophosphatase_sf"/>
</dbReference>
<dbReference type="InterPro" id="IPR036086">
    <property type="entry name" value="ParB/Sulfiredoxin_sf"/>
</dbReference>
<dbReference type="Pfam" id="PF08857">
    <property type="entry name" value="ParBc_2"/>
    <property type="match status" value="1"/>
</dbReference>
<feature type="compositionally biased region" description="Polar residues" evidence="6">
    <location>
        <begin position="87"/>
        <end position="102"/>
    </location>
</feature>
<gene>
    <name evidence="8" type="ORF">CWE13_05975</name>
</gene>
<sequence length="506" mass="56419">MPLFTRFAALLITLTLLSAPLAAATNHAEPAREQLRKNQIVEVALNELHPTQGVIAHAQVAYKLNRYRFEPQKQLDDICEARGLGRATQTQPPEASLEQPSCTRDGKAPKLNDMKTAVVGPGGQLYLTDGHHTFSTFYEMPEGGAGFKVNVVITHNQSELSETEFWRWMQQNQLTWLRNAEGEPLSPQQLPTSVGRANLANDDFRAAMYFLRGLAWNKPDPAVPFVEFYWANHLREQDMLQPPANLENIQHYMRWLSKLAGYIGGMDGGIVINESGARGQQTAANLGKFNSGEERELEALICDEQALGKLAYALLNTNAAELRRCILNQQPIANTELEVAEGLVLAMIEITSGSQQKWQQNHSNENWLEWELQDGSPRWVQFLGYPANYGIIPNTLLEKSEGGDGDPLDVLVLGSPLPQGELIAVRIIGVMTMRDNGEQDDKLIAVDPNHPVFGAVTDIAVLTETHPAIPKILQLWFENYKGERGSITNVRFEPQDVAMEILQRAR</sequence>
<proteinExistence type="predicted"/>
<protein>
    <recommendedName>
        <fullName evidence="2">inorganic diphosphatase</fullName>
        <ecNumber evidence="2">3.6.1.1</ecNumber>
    </recommendedName>
</protein>
<evidence type="ECO:0000256" key="2">
    <source>
        <dbReference type="ARBA" id="ARBA00012146"/>
    </source>
</evidence>
<dbReference type="EMBL" id="PIPP01000002">
    <property type="protein sequence ID" value="RUO37504.1"/>
    <property type="molecule type" value="Genomic_DNA"/>
</dbReference>
<evidence type="ECO:0000256" key="4">
    <source>
        <dbReference type="ARBA" id="ARBA00022801"/>
    </source>
</evidence>
<keyword evidence="7" id="KW-0732">Signal</keyword>
<dbReference type="GO" id="GO:0006796">
    <property type="term" value="P:phosphate-containing compound metabolic process"/>
    <property type="evidence" value="ECO:0007669"/>
    <property type="project" value="InterPro"/>
</dbReference>
<organism evidence="8 9">
    <name type="scientific">Aliidiomarina shirensis</name>
    <dbReference type="NCBI Taxonomy" id="1048642"/>
    <lineage>
        <taxon>Bacteria</taxon>
        <taxon>Pseudomonadati</taxon>
        <taxon>Pseudomonadota</taxon>
        <taxon>Gammaproteobacteria</taxon>
        <taxon>Alteromonadales</taxon>
        <taxon>Idiomarinaceae</taxon>
        <taxon>Aliidiomarina</taxon>
    </lineage>
</organism>